<comment type="caution">
    <text evidence="2">The sequence shown here is derived from an EMBL/GenBank/DDBJ whole genome shotgun (WGS) entry which is preliminary data.</text>
</comment>
<proteinExistence type="predicted"/>
<protein>
    <submittedName>
        <fullName evidence="2">Uncharacterized protein</fullName>
    </submittedName>
</protein>
<dbReference type="Gramene" id="KVI10186">
    <property type="protein sequence ID" value="KVI10186"/>
    <property type="gene ID" value="Ccrd_011430"/>
</dbReference>
<feature type="compositionally biased region" description="Basic and acidic residues" evidence="1">
    <location>
        <begin position="102"/>
        <end position="114"/>
    </location>
</feature>
<sequence>MMPEDLAMLPVVFMKFLYEMLSLSNKSVGMSEACMGGSPGISKSLMSPEVVVWMMGIYRREQRPEAPLSDGGEVVEGDGRDGAGDGVDVFSGGSRTGLRWCKSNEDDNRKGGMDRRKRNSDSFPYSNKNTDTKTFESDSTQVPIRLGLSTASRSSVFFVIGLRKERRYTGEVFEFYISLRTVGEKLGVVRVDDDGLRIEVNSEFKVIVDESLLRLCREIRRHRSCRTLWKMVVSEGKRTDDA</sequence>
<dbReference type="Proteomes" id="UP000243975">
    <property type="component" value="Unassembled WGS sequence"/>
</dbReference>
<feature type="region of interest" description="Disordered" evidence="1">
    <location>
        <begin position="64"/>
        <end position="134"/>
    </location>
</feature>
<gene>
    <name evidence="2" type="ORF">Ccrd_011430</name>
</gene>
<organism evidence="2 3">
    <name type="scientific">Cynara cardunculus var. scolymus</name>
    <name type="common">Globe artichoke</name>
    <name type="synonym">Cynara scolymus</name>
    <dbReference type="NCBI Taxonomy" id="59895"/>
    <lineage>
        <taxon>Eukaryota</taxon>
        <taxon>Viridiplantae</taxon>
        <taxon>Streptophyta</taxon>
        <taxon>Embryophyta</taxon>
        <taxon>Tracheophyta</taxon>
        <taxon>Spermatophyta</taxon>
        <taxon>Magnoliopsida</taxon>
        <taxon>eudicotyledons</taxon>
        <taxon>Gunneridae</taxon>
        <taxon>Pentapetalae</taxon>
        <taxon>asterids</taxon>
        <taxon>campanulids</taxon>
        <taxon>Asterales</taxon>
        <taxon>Asteraceae</taxon>
        <taxon>Carduoideae</taxon>
        <taxon>Cardueae</taxon>
        <taxon>Carduinae</taxon>
        <taxon>Cynara</taxon>
    </lineage>
</organism>
<evidence type="ECO:0000313" key="3">
    <source>
        <dbReference type="Proteomes" id="UP000243975"/>
    </source>
</evidence>
<accession>A0A124SHP4</accession>
<evidence type="ECO:0000313" key="2">
    <source>
        <dbReference type="EMBL" id="KVI10186.1"/>
    </source>
</evidence>
<dbReference type="EMBL" id="LEKV01001027">
    <property type="protein sequence ID" value="KVI10186.1"/>
    <property type="molecule type" value="Genomic_DNA"/>
</dbReference>
<keyword evidence="3" id="KW-1185">Reference proteome</keyword>
<name>A0A124SHP4_CYNCS</name>
<reference evidence="2 3" key="1">
    <citation type="journal article" date="2016" name="Sci. Rep.">
        <title>The genome sequence of the outbreeding globe artichoke constructed de novo incorporating a phase-aware low-pass sequencing strategy of F1 progeny.</title>
        <authorList>
            <person name="Scaglione D."/>
            <person name="Reyes-Chin-Wo S."/>
            <person name="Acquadro A."/>
            <person name="Froenicke L."/>
            <person name="Portis E."/>
            <person name="Beitel C."/>
            <person name="Tirone M."/>
            <person name="Mauro R."/>
            <person name="Lo Monaco A."/>
            <person name="Mauromicale G."/>
            <person name="Faccioli P."/>
            <person name="Cattivelli L."/>
            <person name="Rieseberg L."/>
            <person name="Michelmore R."/>
            <person name="Lanteri S."/>
        </authorList>
    </citation>
    <scope>NUCLEOTIDE SEQUENCE [LARGE SCALE GENOMIC DNA]</scope>
    <source>
        <strain evidence="2">2C</strain>
    </source>
</reference>
<dbReference type="AlphaFoldDB" id="A0A124SHP4"/>
<evidence type="ECO:0000256" key="1">
    <source>
        <dbReference type="SAM" id="MobiDB-lite"/>
    </source>
</evidence>